<dbReference type="InterPro" id="IPR005467">
    <property type="entry name" value="His_kinase_dom"/>
</dbReference>
<evidence type="ECO:0000256" key="9">
    <source>
        <dbReference type="PROSITE-ProRule" id="PRU00169"/>
    </source>
</evidence>
<dbReference type="PANTHER" id="PTHR43065:SF46">
    <property type="entry name" value="C4-DICARBOXYLATE TRANSPORT SENSOR PROTEIN DCTB"/>
    <property type="match status" value="1"/>
</dbReference>
<accession>A0ABS1D6Y9</accession>
<keyword evidence="4" id="KW-0808">Transferase</keyword>
<dbReference type="InterPro" id="IPR000014">
    <property type="entry name" value="PAS"/>
</dbReference>
<dbReference type="Gene3D" id="1.10.287.130">
    <property type="match status" value="1"/>
</dbReference>
<keyword evidence="10" id="KW-0175">Coiled coil</keyword>
<dbReference type="Proteomes" id="UP000697995">
    <property type="component" value="Unassembled WGS sequence"/>
</dbReference>
<feature type="domain" description="PAC" evidence="14">
    <location>
        <begin position="298"/>
        <end position="350"/>
    </location>
</feature>
<evidence type="ECO:0000256" key="2">
    <source>
        <dbReference type="ARBA" id="ARBA00012438"/>
    </source>
</evidence>
<dbReference type="Gene3D" id="3.40.50.2300">
    <property type="match status" value="1"/>
</dbReference>
<dbReference type="Gene3D" id="3.30.565.10">
    <property type="entry name" value="Histidine kinase-like ATPase, C-terminal domain"/>
    <property type="match status" value="1"/>
</dbReference>
<protein>
    <recommendedName>
        <fullName evidence="2">histidine kinase</fullName>
        <ecNumber evidence="2">2.7.13.3</ecNumber>
    </recommendedName>
</protein>
<name>A0ABS1D6Y9_9PROT</name>
<evidence type="ECO:0000256" key="5">
    <source>
        <dbReference type="ARBA" id="ARBA00022741"/>
    </source>
</evidence>
<keyword evidence="7" id="KW-0067">ATP-binding</keyword>
<comment type="caution">
    <text evidence="15">The sequence shown here is derived from an EMBL/GenBank/DDBJ whole genome shotgun (WGS) entry which is preliminary data.</text>
</comment>
<dbReference type="SMART" id="SM00448">
    <property type="entry name" value="REC"/>
    <property type="match status" value="1"/>
</dbReference>
<dbReference type="NCBIfam" id="TIGR00229">
    <property type="entry name" value="sensory_box"/>
    <property type="match status" value="1"/>
</dbReference>
<feature type="compositionally biased region" description="Basic and acidic residues" evidence="11">
    <location>
        <begin position="127"/>
        <end position="143"/>
    </location>
</feature>
<organism evidence="15 16">
    <name type="scientific">Paracraurococcus ruber</name>
    <dbReference type="NCBI Taxonomy" id="77675"/>
    <lineage>
        <taxon>Bacteria</taxon>
        <taxon>Pseudomonadati</taxon>
        <taxon>Pseudomonadota</taxon>
        <taxon>Alphaproteobacteria</taxon>
        <taxon>Acetobacterales</taxon>
        <taxon>Roseomonadaceae</taxon>
        <taxon>Paracraurococcus</taxon>
    </lineage>
</organism>
<keyword evidence="16" id="KW-1185">Reference proteome</keyword>
<evidence type="ECO:0000256" key="7">
    <source>
        <dbReference type="ARBA" id="ARBA00022840"/>
    </source>
</evidence>
<keyword evidence="3 9" id="KW-0597">Phosphoprotein</keyword>
<dbReference type="InterPro" id="IPR036097">
    <property type="entry name" value="HisK_dim/P_sf"/>
</dbReference>
<dbReference type="SUPFAM" id="SSF55874">
    <property type="entry name" value="ATPase domain of HSP90 chaperone/DNA topoisomerase II/histidine kinase"/>
    <property type="match status" value="1"/>
</dbReference>
<proteinExistence type="predicted"/>
<dbReference type="SMART" id="SM00388">
    <property type="entry name" value="HisKA"/>
    <property type="match status" value="1"/>
</dbReference>
<feature type="region of interest" description="Disordered" evidence="11">
    <location>
        <begin position="1"/>
        <end position="103"/>
    </location>
</feature>
<feature type="compositionally biased region" description="Basic residues" evidence="11">
    <location>
        <begin position="1"/>
        <end position="12"/>
    </location>
</feature>
<dbReference type="PROSITE" id="PS50109">
    <property type="entry name" value="HIS_KIN"/>
    <property type="match status" value="1"/>
</dbReference>
<dbReference type="InterPro" id="IPR000700">
    <property type="entry name" value="PAS-assoc_C"/>
</dbReference>
<dbReference type="InterPro" id="IPR035965">
    <property type="entry name" value="PAS-like_dom_sf"/>
</dbReference>
<dbReference type="InterPro" id="IPR003594">
    <property type="entry name" value="HATPase_dom"/>
</dbReference>
<dbReference type="SUPFAM" id="SSF55785">
    <property type="entry name" value="PYP-like sensor domain (PAS domain)"/>
    <property type="match status" value="1"/>
</dbReference>
<evidence type="ECO:0000256" key="8">
    <source>
        <dbReference type="ARBA" id="ARBA00023012"/>
    </source>
</evidence>
<reference evidence="15 16" key="1">
    <citation type="journal article" date="2020" name="Microorganisms">
        <title>Osmotic Adaptation and Compatible Solute Biosynthesis of Phototrophic Bacteria as Revealed from Genome Analyses.</title>
        <authorList>
            <person name="Imhoff J.F."/>
            <person name="Rahn T."/>
            <person name="Kunzel S."/>
            <person name="Keller A."/>
            <person name="Neulinger S.C."/>
        </authorList>
    </citation>
    <scope>NUCLEOTIDE SEQUENCE [LARGE SCALE GENOMIC DNA]</scope>
    <source>
        <strain evidence="15 16">DSM 15382</strain>
    </source>
</reference>
<dbReference type="SMART" id="SM00387">
    <property type="entry name" value="HATPase_c"/>
    <property type="match status" value="1"/>
</dbReference>
<dbReference type="InterPro" id="IPR004358">
    <property type="entry name" value="Sig_transdc_His_kin-like_C"/>
</dbReference>
<comment type="catalytic activity">
    <reaction evidence="1">
        <text>ATP + protein L-histidine = ADP + protein N-phospho-L-histidine.</text>
        <dbReference type="EC" id="2.7.13.3"/>
    </reaction>
</comment>
<evidence type="ECO:0000259" key="12">
    <source>
        <dbReference type="PROSITE" id="PS50109"/>
    </source>
</evidence>
<feature type="compositionally biased region" description="Low complexity" evidence="11">
    <location>
        <begin position="13"/>
        <end position="25"/>
    </location>
</feature>
<dbReference type="SUPFAM" id="SSF52172">
    <property type="entry name" value="CheY-like"/>
    <property type="match status" value="1"/>
</dbReference>
<dbReference type="InterPro" id="IPR001610">
    <property type="entry name" value="PAC"/>
</dbReference>
<keyword evidence="5" id="KW-0547">Nucleotide-binding</keyword>
<feature type="domain" description="Histidine kinase" evidence="12">
    <location>
        <begin position="388"/>
        <end position="607"/>
    </location>
</feature>
<dbReference type="PANTHER" id="PTHR43065">
    <property type="entry name" value="SENSOR HISTIDINE KINASE"/>
    <property type="match status" value="1"/>
</dbReference>
<sequence>MPGRPARTRAARAARPGGRAWSARPVPLQACQAGDAASTAQHARMSRWRAERPVKSAVETGSVLPTSVTERRPAPLRDQGPDGGLMPDRNRAEDETKQLRGMAEDAREDAAALAAERDALRAELGRRTGQLREAEDRLRRREAAGGAARPAPPRRALGVPRQGKNPDATAEELRGAIEELLALAASLETSNAALSRANAVLERRVAERTAELAALNGQLRDSEERLHLAQRYAGAGTWDWDIRNNTVEWSQEYFDLYGLDPARTLPSREAWLAAIAAEDRASTAAALEDCLRRRDPDFRVEYRIRHPRRGERWLSGRGRLVCDEAGNPVRLIGLNLDITDRKRAELAILDANESLRREVEQEAKAREAAQARLFQTLKLEALGQLTGGVAHDFNNLLSVITNGVGLLKRNPETPRRGRLLDAMEQAAHRGADLTRRLLSFARRQALRPEPLDLRAWLEDMRELLSRTLRADIAIEIAAPDDVWWPRVDPGELELAVLNLGVNARDAMPRGGTLRLCATNVELDALTDPDRLGGPFIRLAVQDTGTGMGPDVLARAFEPFFSTKDVGQGTGLGLAQVYGFARQSGGSARVSSRIGEGTTVILLLPRAQPTGMPLPPRPVVEETVDLAPLRLLLVEDDDAVAELTAETLRHLGHGVSRVASAAAALRALADGLAVDMVLSDVVMAGGQDGLDLAQTLRAERPGLPVLLYSGYGGAPARVAAAGLPLLRKPYSLEELRRALGTALQQPRQPAPVGQ</sequence>
<keyword evidence="6" id="KW-0418">Kinase</keyword>
<evidence type="ECO:0000256" key="11">
    <source>
        <dbReference type="SAM" id="MobiDB-lite"/>
    </source>
</evidence>
<feature type="region of interest" description="Disordered" evidence="11">
    <location>
        <begin position="127"/>
        <end position="167"/>
    </location>
</feature>
<feature type="coiled-coil region" evidence="10">
    <location>
        <begin position="170"/>
        <end position="225"/>
    </location>
</feature>
<evidence type="ECO:0000313" key="16">
    <source>
        <dbReference type="Proteomes" id="UP000697995"/>
    </source>
</evidence>
<gene>
    <name evidence="15" type="ORF">CKO45_27010</name>
</gene>
<dbReference type="Gene3D" id="2.10.70.100">
    <property type="match status" value="1"/>
</dbReference>
<dbReference type="InterPro" id="IPR013655">
    <property type="entry name" value="PAS_fold_3"/>
</dbReference>
<dbReference type="Pfam" id="PF00072">
    <property type="entry name" value="Response_reg"/>
    <property type="match status" value="1"/>
</dbReference>
<dbReference type="SMART" id="SM00086">
    <property type="entry name" value="PAC"/>
    <property type="match status" value="1"/>
</dbReference>
<dbReference type="InterPro" id="IPR011006">
    <property type="entry name" value="CheY-like_superfamily"/>
</dbReference>
<dbReference type="Pfam" id="PF02518">
    <property type="entry name" value="HATPase_c"/>
    <property type="match status" value="1"/>
</dbReference>
<dbReference type="EC" id="2.7.13.3" evidence="2"/>
<dbReference type="Gene3D" id="3.30.450.20">
    <property type="entry name" value="PAS domain"/>
    <property type="match status" value="1"/>
</dbReference>
<dbReference type="Pfam" id="PF00512">
    <property type="entry name" value="HisKA"/>
    <property type="match status" value="1"/>
</dbReference>
<feature type="compositionally biased region" description="Basic and acidic residues" evidence="11">
    <location>
        <begin position="88"/>
        <end position="103"/>
    </location>
</feature>
<feature type="domain" description="Response regulatory" evidence="13">
    <location>
        <begin position="629"/>
        <end position="742"/>
    </location>
</feature>
<evidence type="ECO:0000313" key="15">
    <source>
        <dbReference type="EMBL" id="MBK1661847.1"/>
    </source>
</evidence>
<evidence type="ECO:0000256" key="3">
    <source>
        <dbReference type="ARBA" id="ARBA00022553"/>
    </source>
</evidence>
<dbReference type="Pfam" id="PF08447">
    <property type="entry name" value="PAS_3"/>
    <property type="match status" value="1"/>
</dbReference>
<dbReference type="CDD" id="cd00130">
    <property type="entry name" value="PAS"/>
    <property type="match status" value="1"/>
</dbReference>
<dbReference type="InterPro" id="IPR036890">
    <property type="entry name" value="HATPase_C_sf"/>
</dbReference>
<dbReference type="EMBL" id="NRSG01000387">
    <property type="protein sequence ID" value="MBK1661847.1"/>
    <property type="molecule type" value="Genomic_DNA"/>
</dbReference>
<dbReference type="PROSITE" id="PS50113">
    <property type="entry name" value="PAC"/>
    <property type="match status" value="1"/>
</dbReference>
<keyword evidence="8" id="KW-0902">Two-component regulatory system</keyword>
<evidence type="ECO:0000256" key="1">
    <source>
        <dbReference type="ARBA" id="ARBA00000085"/>
    </source>
</evidence>
<feature type="compositionally biased region" description="Low complexity" evidence="11">
    <location>
        <begin position="144"/>
        <end position="158"/>
    </location>
</feature>
<evidence type="ECO:0000259" key="13">
    <source>
        <dbReference type="PROSITE" id="PS50110"/>
    </source>
</evidence>
<dbReference type="PROSITE" id="PS50110">
    <property type="entry name" value="RESPONSE_REGULATORY"/>
    <property type="match status" value="1"/>
</dbReference>
<feature type="modified residue" description="4-aspartylphosphate" evidence="9">
    <location>
        <position position="679"/>
    </location>
</feature>
<evidence type="ECO:0000256" key="10">
    <source>
        <dbReference type="SAM" id="Coils"/>
    </source>
</evidence>
<evidence type="ECO:0000256" key="6">
    <source>
        <dbReference type="ARBA" id="ARBA00022777"/>
    </source>
</evidence>
<dbReference type="InterPro" id="IPR001789">
    <property type="entry name" value="Sig_transdc_resp-reg_receiver"/>
</dbReference>
<evidence type="ECO:0000256" key="4">
    <source>
        <dbReference type="ARBA" id="ARBA00022679"/>
    </source>
</evidence>
<evidence type="ECO:0000259" key="14">
    <source>
        <dbReference type="PROSITE" id="PS50113"/>
    </source>
</evidence>
<dbReference type="SUPFAM" id="SSF47384">
    <property type="entry name" value="Homodimeric domain of signal transducing histidine kinase"/>
    <property type="match status" value="1"/>
</dbReference>
<dbReference type="InterPro" id="IPR003661">
    <property type="entry name" value="HisK_dim/P_dom"/>
</dbReference>
<dbReference type="PRINTS" id="PR00344">
    <property type="entry name" value="BCTRLSENSOR"/>
</dbReference>